<name>A0ABS8DQC6_9GAMM</name>
<organism evidence="2 3">
    <name type="scientific">Vreelandella malpeensis</name>
    <dbReference type="NCBI Taxonomy" id="1172368"/>
    <lineage>
        <taxon>Bacteria</taxon>
        <taxon>Pseudomonadati</taxon>
        <taxon>Pseudomonadota</taxon>
        <taxon>Gammaproteobacteria</taxon>
        <taxon>Oceanospirillales</taxon>
        <taxon>Halomonadaceae</taxon>
        <taxon>Vreelandella</taxon>
    </lineage>
</organism>
<feature type="domain" description="YjiS-like" evidence="1">
    <location>
        <begin position="10"/>
        <end position="45"/>
    </location>
</feature>
<protein>
    <submittedName>
        <fullName evidence="2">DUF1127 domain-containing protein</fullName>
    </submittedName>
</protein>
<dbReference type="InterPro" id="IPR009506">
    <property type="entry name" value="YjiS-like"/>
</dbReference>
<evidence type="ECO:0000313" key="3">
    <source>
        <dbReference type="Proteomes" id="UP001319882"/>
    </source>
</evidence>
<dbReference type="Proteomes" id="UP001319882">
    <property type="component" value="Unassembled WGS sequence"/>
</dbReference>
<reference evidence="2 3" key="1">
    <citation type="journal article" date="2021" name="Sci. Rep.">
        <title>Genome analysis of a halophilic bacterium Halomonas malpeensis YU-PRIM-29(T) reveals its exopolysaccharide and pigment producing capabilities.</title>
        <authorList>
            <person name="Athmika"/>
            <person name="Ghate S.D."/>
            <person name="Arun A.B."/>
            <person name="Rao S.S."/>
            <person name="Kumar S.T.A."/>
            <person name="Kandiyil M.K."/>
            <person name="Saptami K."/>
            <person name="Rekha P.D."/>
        </authorList>
    </citation>
    <scope>NUCLEOTIDE SEQUENCE [LARGE SCALE GENOMIC DNA]</scope>
    <source>
        <strain evidence="3">prim 29</strain>
    </source>
</reference>
<evidence type="ECO:0000313" key="2">
    <source>
        <dbReference type="EMBL" id="MCB8888285.1"/>
    </source>
</evidence>
<dbReference type="EMBL" id="WHVL01000001">
    <property type="protein sequence ID" value="MCB8888285.1"/>
    <property type="molecule type" value="Genomic_DNA"/>
</dbReference>
<dbReference type="Pfam" id="PF06568">
    <property type="entry name" value="YjiS-like"/>
    <property type="match status" value="1"/>
</dbReference>
<sequence>MPRFSLASIRSGLRRYRERQRSRRQLATLDDRLLRDVGISRAQVRRESRRLF</sequence>
<dbReference type="RefSeq" id="WP_227388896.1">
    <property type="nucleotide sequence ID" value="NZ_JBHSCJ010000003.1"/>
</dbReference>
<proteinExistence type="predicted"/>
<evidence type="ECO:0000259" key="1">
    <source>
        <dbReference type="Pfam" id="PF06568"/>
    </source>
</evidence>
<keyword evidence="3" id="KW-1185">Reference proteome</keyword>
<gene>
    <name evidence="2" type="ORF">GEV37_03975</name>
</gene>
<accession>A0ABS8DQC6</accession>
<comment type="caution">
    <text evidence="2">The sequence shown here is derived from an EMBL/GenBank/DDBJ whole genome shotgun (WGS) entry which is preliminary data.</text>
</comment>